<accession>A0AAU7LP72</accession>
<dbReference type="RefSeq" id="WP_349278046.1">
    <property type="nucleotide sequence ID" value="NZ_CBCSCU010000009.1"/>
</dbReference>
<sequence>MASPTELTPQERLAISRKAIVRHMNRHHHRDIEDSVDDDIDETAESEAAVQGGTLSRIKYAARMWWHRHPASAAVELATPVLSDYAAVHPFRLVGISAAAGAAIVVIRPWRMVSASALLVAAVKSSGLTNTLITMLSSFTRHSAQTDTRP</sequence>
<protein>
    <submittedName>
        <fullName evidence="1">Uncharacterized protein</fullName>
    </submittedName>
</protein>
<dbReference type="EMBL" id="CP157675">
    <property type="protein sequence ID" value="XBP69434.1"/>
    <property type="molecule type" value="Genomic_DNA"/>
</dbReference>
<name>A0AAU7LP72_9BURK</name>
<organism evidence="1">
    <name type="scientific">Polaromonas hydrogenivorans</name>
    <dbReference type="NCBI Taxonomy" id="335476"/>
    <lineage>
        <taxon>Bacteria</taxon>
        <taxon>Pseudomonadati</taxon>
        <taxon>Pseudomonadota</taxon>
        <taxon>Betaproteobacteria</taxon>
        <taxon>Burkholderiales</taxon>
        <taxon>Comamonadaceae</taxon>
        <taxon>Polaromonas</taxon>
    </lineage>
</organism>
<gene>
    <name evidence="1" type="ORF">ABLV49_16275</name>
</gene>
<dbReference type="AlphaFoldDB" id="A0AAU7LP72"/>
<reference evidence="1" key="1">
    <citation type="submission" date="2024-05" db="EMBL/GenBank/DDBJ databases">
        <authorList>
            <person name="Bunk B."/>
            <person name="Swiderski J."/>
            <person name="Sproer C."/>
            <person name="Thiel V."/>
        </authorList>
    </citation>
    <scope>NUCLEOTIDE SEQUENCE</scope>
    <source>
        <strain evidence="1">DSM 17735</strain>
    </source>
</reference>
<evidence type="ECO:0000313" key="1">
    <source>
        <dbReference type="EMBL" id="XBP69434.1"/>
    </source>
</evidence>
<proteinExistence type="predicted"/>